<comment type="cofactor">
    <cofactor evidence="1">
        <name>Mg(2+)</name>
        <dbReference type="ChEBI" id="CHEBI:18420"/>
    </cofactor>
</comment>
<evidence type="ECO:0000256" key="3">
    <source>
        <dbReference type="ARBA" id="ARBA00016337"/>
    </source>
</evidence>
<evidence type="ECO:0000256" key="1">
    <source>
        <dbReference type="ARBA" id="ARBA00001946"/>
    </source>
</evidence>
<keyword evidence="4" id="KW-0285">Flavoprotein</keyword>
<dbReference type="PANTHER" id="PTHR30040">
    <property type="entry name" value="THIAMINE BIOSYNTHESIS LIPOPROTEIN APBE"/>
    <property type="match status" value="1"/>
</dbReference>
<dbReference type="EMBL" id="VSSQ01002981">
    <property type="protein sequence ID" value="MPM18425.1"/>
    <property type="molecule type" value="Genomic_DNA"/>
</dbReference>
<evidence type="ECO:0000256" key="8">
    <source>
        <dbReference type="ARBA" id="ARBA00022842"/>
    </source>
</evidence>
<dbReference type="PIRSF" id="PIRSF006268">
    <property type="entry name" value="ApbE"/>
    <property type="match status" value="1"/>
</dbReference>
<evidence type="ECO:0000313" key="12">
    <source>
        <dbReference type="EMBL" id="MPM18425.1"/>
    </source>
</evidence>
<evidence type="ECO:0000256" key="2">
    <source>
        <dbReference type="ARBA" id="ARBA00011955"/>
    </source>
</evidence>
<dbReference type="AlphaFoldDB" id="A0A644XQL9"/>
<gene>
    <name evidence="12" type="primary">apbE_18</name>
    <name evidence="12" type="ORF">SDC9_64836</name>
</gene>
<protein>
    <recommendedName>
        <fullName evidence="3">FAD:protein FMN transferase</fullName>
        <ecNumber evidence="2">2.7.1.180</ecNumber>
    </recommendedName>
    <alternativeName>
        <fullName evidence="9">Flavin transferase</fullName>
    </alternativeName>
</protein>
<comment type="caution">
    <text evidence="12">The sequence shown here is derived from an EMBL/GenBank/DDBJ whole genome shotgun (WGS) entry which is preliminary data.</text>
</comment>
<keyword evidence="8" id="KW-0460">Magnesium</keyword>
<evidence type="ECO:0000256" key="6">
    <source>
        <dbReference type="ARBA" id="ARBA00022723"/>
    </source>
</evidence>
<keyword evidence="5 12" id="KW-0808">Transferase</keyword>
<keyword evidence="7" id="KW-0274">FAD</keyword>
<dbReference type="SUPFAM" id="SSF143631">
    <property type="entry name" value="ApbE-like"/>
    <property type="match status" value="1"/>
</dbReference>
<comment type="catalytic activity">
    <reaction evidence="10">
        <text>L-threonyl-[protein] + FAD = FMN-L-threonyl-[protein] + AMP + H(+)</text>
        <dbReference type="Rhea" id="RHEA:36847"/>
        <dbReference type="Rhea" id="RHEA-COMP:11060"/>
        <dbReference type="Rhea" id="RHEA-COMP:11061"/>
        <dbReference type="ChEBI" id="CHEBI:15378"/>
        <dbReference type="ChEBI" id="CHEBI:30013"/>
        <dbReference type="ChEBI" id="CHEBI:57692"/>
        <dbReference type="ChEBI" id="CHEBI:74257"/>
        <dbReference type="ChEBI" id="CHEBI:456215"/>
        <dbReference type="EC" id="2.7.1.180"/>
    </reaction>
</comment>
<feature type="compositionally biased region" description="Low complexity" evidence="11">
    <location>
        <begin position="1"/>
        <end position="21"/>
    </location>
</feature>
<evidence type="ECO:0000256" key="7">
    <source>
        <dbReference type="ARBA" id="ARBA00022827"/>
    </source>
</evidence>
<proteinExistence type="predicted"/>
<keyword evidence="6" id="KW-0479">Metal-binding</keyword>
<evidence type="ECO:0000256" key="11">
    <source>
        <dbReference type="SAM" id="MobiDB-lite"/>
    </source>
</evidence>
<feature type="region of interest" description="Disordered" evidence="11">
    <location>
        <begin position="1"/>
        <end position="23"/>
    </location>
</feature>
<dbReference type="InterPro" id="IPR003374">
    <property type="entry name" value="ApbE-like_sf"/>
</dbReference>
<evidence type="ECO:0000256" key="5">
    <source>
        <dbReference type="ARBA" id="ARBA00022679"/>
    </source>
</evidence>
<sequence>MPKTSSDSSTATTSATSVRTTLHGPTMGTRWSVSLDADGNVDLAALRADLAHAVEQVDAQMSPWKPGSDLTRLNHAAVDTWVPLNAEILQVLDCALEVQRLSAGAFDPCVGALVDAWGFGAARDTPDAQAIHAARQPAAPCSTQPPLELDLPQGRARKHAPVQIDLCGIAKGYAVDRMTTVLQRHGVRHALSALDGELRAIGGQASGQPWAVALERPDLGRRAVHGVIELQDLAVATSGDYRNYLNVGNARIAHTMDPRRRAPVNNAVASVTVLARTCMHADAWATALLVAGPDEGLVMAQRLGMDVLFLLRRDDRLVEVGLGRFGATSQPSPQPPSQSAA</sequence>
<organism evidence="12">
    <name type="scientific">bioreactor metagenome</name>
    <dbReference type="NCBI Taxonomy" id="1076179"/>
    <lineage>
        <taxon>unclassified sequences</taxon>
        <taxon>metagenomes</taxon>
        <taxon>ecological metagenomes</taxon>
    </lineage>
</organism>
<dbReference type="Pfam" id="PF02424">
    <property type="entry name" value="ApbE"/>
    <property type="match status" value="1"/>
</dbReference>
<dbReference type="GO" id="GO:0016740">
    <property type="term" value="F:transferase activity"/>
    <property type="evidence" value="ECO:0007669"/>
    <property type="project" value="UniProtKB-KW"/>
</dbReference>
<dbReference type="Gene3D" id="3.10.520.10">
    <property type="entry name" value="ApbE-like domains"/>
    <property type="match status" value="1"/>
</dbReference>
<evidence type="ECO:0000256" key="9">
    <source>
        <dbReference type="ARBA" id="ARBA00031306"/>
    </source>
</evidence>
<reference evidence="12" key="1">
    <citation type="submission" date="2019-08" db="EMBL/GenBank/DDBJ databases">
        <authorList>
            <person name="Kucharzyk K."/>
            <person name="Murdoch R.W."/>
            <person name="Higgins S."/>
            <person name="Loffler F."/>
        </authorList>
    </citation>
    <scope>NUCLEOTIDE SEQUENCE</scope>
</reference>
<dbReference type="GO" id="GO:0046872">
    <property type="term" value="F:metal ion binding"/>
    <property type="evidence" value="ECO:0007669"/>
    <property type="project" value="UniProtKB-KW"/>
</dbReference>
<name>A0A644XQL9_9ZZZZ</name>
<dbReference type="InterPro" id="IPR024932">
    <property type="entry name" value="ApbE"/>
</dbReference>
<dbReference type="PANTHER" id="PTHR30040:SF2">
    <property type="entry name" value="FAD:PROTEIN FMN TRANSFERASE"/>
    <property type="match status" value="1"/>
</dbReference>
<evidence type="ECO:0000256" key="10">
    <source>
        <dbReference type="ARBA" id="ARBA00048540"/>
    </source>
</evidence>
<dbReference type="EC" id="2.7.1.180" evidence="2"/>
<evidence type="ECO:0000256" key="4">
    <source>
        <dbReference type="ARBA" id="ARBA00022630"/>
    </source>
</evidence>
<accession>A0A644XQL9</accession>